<comment type="similarity">
    <text evidence="1 4">Belongs to the serpin family.</text>
</comment>
<evidence type="ECO:0000256" key="3">
    <source>
        <dbReference type="ARBA" id="ARBA00022900"/>
    </source>
</evidence>
<dbReference type="PANTHER" id="PTHR11461:SF211">
    <property type="entry name" value="GH10112P-RELATED"/>
    <property type="match status" value="1"/>
</dbReference>
<dbReference type="Pfam" id="PF00079">
    <property type="entry name" value="Serpin"/>
    <property type="match status" value="1"/>
</dbReference>
<dbReference type="InterPro" id="IPR036186">
    <property type="entry name" value="Serpin_sf"/>
</dbReference>
<dbReference type="InterPro" id="IPR000215">
    <property type="entry name" value="Serpin_fam"/>
</dbReference>
<proteinExistence type="evidence at transcript level"/>
<sequence>MKMKFLVNLLVVGLLVVGVVNADDSSIDSSDDTSIEEETSISDALDTGLTEFTLNLYKKLIDSSDNLVLSPYSIRLALAAVYNFVSDETMQTNIKDILKLQAHELNPNNEFIKYKSNSFVRIANKVVTNSAKKLASNFQTKLAEVGLSATEVDLSNKAATVTEINRWVENVTSSLIKEIVKEEDITDDLEMLLLNAVTFKAGWEEPFKKDNTYETDFTLADGTQRKVDMMRRYNGKFRIDETTIPNVQLLELPYEDQSDAVMWIVLPNEGKSFSEVVQNLDVTKLNEIDQQMYERTVERVEIPRFKIENRVEGKGHLEALGLNIFSRGGISIYNDRNSDLDDIKQDAFINVNEEGTEAAAVTRVKFGVRSSMSRRIPLTFICNRPFLYMVKIKSTKQILYIGHYTKPEENKMQ</sequence>
<dbReference type="InterPro" id="IPR023795">
    <property type="entry name" value="Serpin_CS"/>
</dbReference>
<dbReference type="Gene3D" id="3.30.497.10">
    <property type="entry name" value="Antithrombin, subunit I, domain 2"/>
    <property type="match status" value="1"/>
</dbReference>
<dbReference type="SMART" id="SM00093">
    <property type="entry name" value="SERPIN"/>
    <property type="match status" value="1"/>
</dbReference>
<dbReference type="AlphaFoldDB" id="U5EIS2"/>
<evidence type="ECO:0000256" key="1">
    <source>
        <dbReference type="ARBA" id="ARBA00009500"/>
    </source>
</evidence>
<dbReference type="PANTHER" id="PTHR11461">
    <property type="entry name" value="SERINE PROTEASE INHIBITOR, SERPIN"/>
    <property type="match status" value="1"/>
</dbReference>
<evidence type="ECO:0000259" key="6">
    <source>
        <dbReference type="SMART" id="SM00093"/>
    </source>
</evidence>
<feature type="domain" description="Serpin" evidence="6">
    <location>
        <begin position="54"/>
        <end position="407"/>
    </location>
</feature>
<dbReference type="PROSITE" id="PS00284">
    <property type="entry name" value="SERPIN"/>
    <property type="match status" value="1"/>
</dbReference>
<accession>U5EIS2</accession>
<feature type="chain" id="PRO_5004659775" evidence="5">
    <location>
        <begin position="23"/>
        <end position="413"/>
    </location>
</feature>
<keyword evidence="3" id="KW-0722">Serine protease inhibitor</keyword>
<evidence type="ECO:0000256" key="5">
    <source>
        <dbReference type="SAM" id="SignalP"/>
    </source>
</evidence>
<keyword evidence="2" id="KW-0646">Protease inhibitor</keyword>
<keyword evidence="5" id="KW-0732">Signal</keyword>
<protein>
    <submittedName>
        <fullName evidence="7">Putative salivary serpin</fullName>
    </submittedName>
</protein>
<reference evidence="7" key="1">
    <citation type="journal article" date="2014" name="Insect Biochem. Mol. Biol.">
        <title>An insight into the sialome of the frog biting fly, Corethrella appendiculata.</title>
        <authorList>
            <person name="Ribeiro J.M.C."/>
            <person name="Chagas A.C."/>
            <person name="Pham V.M."/>
            <person name="Lounibos L.P."/>
            <person name="Calvo E."/>
        </authorList>
    </citation>
    <scope>NUCLEOTIDE SEQUENCE</scope>
    <source>
        <tissue evidence="7">Salivary glands</tissue>
    </source>
</reference>
<dbReference type="Gene3D" id="2.30.39.10">
    <property type="entry name" value="Alpha-1-antitrypsin, domain 1"/>
    <property type="match status" value="1"/>
</dbReference>
<dbReference type="GO" id="GO:0005615">
    <property type="term" value="C:extracellular space"/>
    <property type="evidence" value="ECO:0007669"/>
    <property type="project" value="InterPro"/>
</dbReference>
<organism evidence="7">
    <name type="scientific">Corethrella appendiculata</name>
    <dbReference type="NCBI Taxonomy" id="1370023"/>
    <lineage>
        <taxon>Eukaryota</taxon>
        <taxon>Metazoa</taxon>
        <taxon>Ecdysozoa</taxon>
        <taxon>Arthropoda</taxon>
        <taxon>Hexapoda</taxon>
        <taxon>Insecta</taxon>
        <taxon>Pterygota</taxon>
        <taxon>Neoptera</taxon>
        <taxon>Endopterygota</taxon>
        <taxon>Diptera</taxon>
        <taxon>Nematocera</taxon>
        <taxon>Culicoidea</taxon>
        <taxon>Chaoboridae</taxon>
        <taxon>Corethrella</taxon>
    </lineage>
</organism>
<name>U5EIS2_9DIPT</name>
<feature type="signal peptide" evidence="5">
    <location>
        <begin position="1"/>
        <end position="22"/>
    </location>
</feature>
<evidence type="ECO:0000256" key="4">
    <source>
        <dbReference type="RuleBase" id="RU000411"/>
    </source>
</evidence>
<dbReference type="GO" id="GO:0004867">
    <property type="term" value="F:serine-type endopeptidase inhibitor activity"/>
    <property type="evidence" value="ECO:0007669"/>
    <property type="project" value="UniProtKB-KW"/>
</dbReference>
<dbReference type="InterPro" id="IPR042185">
    <property type="entry name" value="Serpin_sf_2"/>
</dbReference>
<dbReference type="EMBL" id="GANO01002519">
    <property type="protein sequence ID" value="JAB57352.1"/>
    <property type="molecule type" value="mRNA"/>
</dbReference>
<evidence type="ECO:0000256" key="2">
    <source>
        <dbReference type="ARBA" id="ARBA00022690"/>
    </source>
</evidence>
<dbReference type="CDD" id="cd00172">
    <property type="entry name" value="serpin"/>
    <property type="match status" value="1"/>
</dbReference>
<dbReference type="InterPro" id="IPR023796">
    <property type="entry name" value="Serpin_dom"/>
</dbReference>
<dbReference type="SUPFAM" id="SSF56574">
    <property type="entry name" value="Serpins"/>
    <property type="match status" value="1"/>
</dbReference>
<dbReference type="InterPro" id="IPR042178">
    <property type="entry name" value="Serpin_sf_1"/>
</dbReference>
<evidence type="ECO:0000313" key="7">
    <source>
        <dbReference type="EMBL" id="JAB57352.1"/>
    </source>
</evidence>